<keyword evidence="3" id="KW-1185">Reference proteome</keyword>
<gene>
    <name evidence="2" type="ORF">HCU67_07665</name>
</gene>
<sequence>MKKSTLLLALLFSLPILGFAQTEFELKPSQSMLMTGKGPGQDGTINPYAGQDCFAIVDNIGTSEVSVRVQKMGEVISTFSILGGNSFTFKLLKDQELYLDANENEMVKARVSYALERPKE</sequence>
<proteinExistence type="predicted"/>
<dbReference type="Proteomes" id="UP000718451">
    <property type="component" value="Unassembled WGS sequence"/>
</dbReference>
<feature type="chain" id="PRO_5047504904" evidence="1">
    <location>
        <begin position="21"/>
        <end position="120"/>
    </location>
</feature>
<dbReference type="RefSeq" id="WP_168551970.1">
    <property type="nucleotide sequence ID" value="NZ_JAAWWL010000001.1"/>
</dbReference>
<evidence type="ECO:0000313" key="2">
    <source>
        <dbReference type="EMBL" id="NKI31821.1"/>
    </source>
</evidence>
<evidence type="ECO:0000313" key="3">
    <source>
        <dbReference type="Proteomes" id="UP000718451"/>
    </source>
</evidence>
<name>A0ABX1GS17_9FLAO</name>
<feature type="signal peptide" evidence="1">
    <location>
        <begin position="1"/>
        <end position="20"/>
    </location>
</feature>
<organism evidence="2 3">
    <name type="scientific">Croceivirga thetidis</name>
    <dbReference type="NCBI Taxonomy" id="2721623"/>
    <lineage>
        <taxon>Bacteria</taxon>
        <taxon>Pseudomonadati</taxon>
        <taxon>Bacteroidota</taxon>
        <taxon>Flavobacteriia</taxon>
        <taxon>Flavobacteriales</taxon>
        <taxon>Flavobacteriaceae</taxon>
        <taxon>Croceivirga</taxon>
    </lineage>
</organism>
<accession>A0ABX1GS17</accession>
<protein>
    <submittedName>
        <fullName evidence="2">Uncharacterized protein</fullName>
    </submittedName>
</protein>
<evidence type="ECO:0000256" key="1">
    <source>
        <dbReference type="SAM" id="SignalP"/>
    </source>
</evidence>
<comment type="caution">
    <text evidence="2">The sequence shown here is derived from an EMBL/GenBank/DDBJ whole genome shotgun (WGS) entry which is preliminary data.</text>
</comment>
<reference evidence="2 3" key="1">
    <citation type="submission" date="2020-04" db="EMBL/GenBank/DDBJ databases">
        <authorList>
            <person name="Yoon J."/>
        </authorList>
    </citation>
    <scope>NUCLEOTIDE SEQUENCE [LARGE SCALE GENOMIC DNA]</scope>
    <source>
        <strain evidence="2 3">DJ-13</strain>
    </source>
</reference>
<dbReference type="EMBL" id="JAAWWL010000001">
    <property type="protein sequence ID" value="NKI31821.1"/>
    <property type="molecule type" value="Genomic_DNA"/>
</dbReference>
<keyword evidence="1" id="KW-0732">Signal</keyword>